<name>A0A1M5CMZ3_9BACE</name>
<dbReference type="OrthoDB" id="670562at2"/>
<evidence type="ECO:0000256" key="1">
    <source>
        <dbReference type="SAM" id="Phobius"/>
    </source>
</evidence>
<feature type="transmembrane region" description="Helical" evidence="1">
    <location>
        <begin position="7"/>
        <end position="26"/>
    </location>
</feature>
<gene>
    <name evidence="2" type="ORF">SAMN05444405_11096</name>
</gene>
<keyword evidence="1" id="KW-0472">Membrane</keyword>
<protein>
    <submittedName>
        <fullName evidence="2">Uncharacterized protein</fullName>
    </submittedName>
</protein>
<feature type="transmembrane region" description="Helical" evidence="1">
    <location>
        <begin position="46"/>
        <end position="66"/>
    </location>
</feature>
<keyword evidence="1" id="KW-0812">Transmembrane</keyword>
<reference evidence="2 3" key="1">
    <citation type="submission" date="2016-11" db="EMBL/GenBank/DDBJ databases">
        <authorList>
            <person name="Jaros S."/>
            <person name="Januszkiewicz K."/>
            <person name="Wedrychowicz H."/>
        </authorList>
    </citation>
    <scope>NUCLEOTIDE SEQUENCE [LARGE SCALE GENOMIC DNA]</scope>
    <source>
        <strain evidence="2 3">DSM 26991</strain>
    </source>
</reference>
<evidence type="ECO:0000313" key="2">
    <source>
        <dbReference type="EMBL" id="SHF56093.1"/>
    </source>
</evidence>
<keyword evidence="3" id="KW-1185">Reference proteome</keyword>
<dbReference type="AlphaFoldDB" id="A0A1M5CMZ3"/>
<dbReference type="EMBL" id="FQTV01000010">
    <property type="protein sequence ID" value="SHF56093.1"/>
    <property type="molecule type" value="Genomic_DNA"/>
</dbReference>
<dbReference type="STRING" id="1297750.SAMN05444405_11096"/>
<dbReference type="Proteomes" id="UP000184509">
    <property type="component" value="Unassembled WGS sequence"/>
</dbReference>
<dbReference type="RefSeq" id="WP_139261394.1">
    <property type="nucleotide sequence ID" value="NZ_FQTV01000010.1"/>
</dbReference>
<feature type="transmembrane region" description="Helical" evidence="1">
    <location>
        <begin position="78"/>
        <end position="101"/>
    </location>
</feature>
<feature type="transmembrane region" description="Helical" evidence="1">
    <location>
        <begin position="107"/>
        <end position="125"/>
    </location>
</feature>
<proteinExistence type="predicted"/>
<sequence length="131" mass="14967">MKTQILLLRIAGYLSLLFVVFHLLFYPMFNWENALNGLSGMNRAIFLTYHAICILMLFFMGIIPIFQTKSLLGSSLKYGILSFFSLFYLIRIVAEFALFGISSSSPIILIMCLVPMIFYAIPLFSKQMAKL</sequence>
<evidence type="ECO:0000313" key="3">
    <source>
        <dbReference type="Proteomes" id="UP000184509"/>
    </source>
</evidence>
<organism evidence="2 3">
    <name type="scientific">Bacteroides luti</name>
    <dbReference type="NCBI Taxonomy" id="1297750"/>
    <lineage>
        <taxon>Bacteria</taxon>
        <taxon>Pseudomonadati</taxon>
        <taxon>Bacteroidota</taxon>
        <taxon>Bacteroidia</taxon>
        <taxon>Bacteroidales</taxon>
        <taxon>Bacteroidaceae</taxon>
        <taxon>Bacteroides</taxon>
    </lineage>
</organism>
<keyword evidence="1" id="KW-1133">Transmembrane helix</keyword>
<accession>A0A1M5CMZ3</accession>